<keyword evidence="3" id="KW-0949">S-adenosyl-L-methionine</keyword>
<dbReference type="PANTHER" id="PTHR13271">
    <property type="entry name" value="UNCHARACTERIZED PUTATIVE METHYLTRANSFERASE"/>
    <property type="match status" value="1"/>
</dbReference>
<sequence length="495" mass="55455">MAAPMQEPDTLGFDQTTTQFVNWFTAANGTRLSPKVQLKDLRHENAGRGAVAIADIASDEELFAIPRSLVLTTATSSIPRSVLKELEDKGATGAWPPLIVTIIYEYLRGESSPWHPYFKILPTTFNTLMFWNDAELAELQASAVVDKIGRRQAEEEWQNTIIPTMADHPDLFPVGGSSAKLIELAHMAGSLIMAYAFDIDRDDMEDDNDNDKDGADSADDEFEEDDEDEPFKGMVPFADMLNADADKNNARLFQEPDYLIMKATKPISAGEQIFNDYGPLPRSDLLRMYGYVTDNYAQYDVVEFSHDLLLEVAGKHSKSKDQVWREREQQLDELGVLDDGYAITRPEYDTQGLQDVLPGQVHMLLRALCAREDDPKALKKPKDAVTVEEAALLQAVLTKKLSEYATSYETDQAIWGALRSNPPGFNVPAGCNPQRFWMALQVRIGEKEILRQLIALCQAHIKQKSEEVAAGASKRKHDGSTDTQSRKTARREKHR</sequence>
<dbReference type="Pfam" id="PF09273">
    <property type="entry name" value="Rubis-subs-bind"/>
    <property type="match status" value="1"/>
</dbReference>
<dbReference type="EMBL" id="JAJGCB010000009">
    <property type="protein sequence ID" value="KAJ8990906.1"/>
    <property type="molecule type" value="Genomic_DNA"/>
</dbReference>
<evidence type="ECO:0000259" key="5">
    <source>
        <dbReference type="PROSITE" id="PS50280"/>
    </source>
</evidence>
<evidence type="ECO:0000256" key="2">
    <source>
        <dbReference type="ARBA" id="ARBA00022679"/>
    </source>
</evidence>
<name>A0AAN6ESP4_EXODE</name>
<dbReference type="PANTHER" id="PTHR13271:SF34">
    <property type="entry name" value="N-LYSINE METHYLTRANSFERASE SETD6"/>
    <property type="match status" value="1"/>
</dbReference>
<dbReference type="GO" id="GO:0032259">
    <property type="term" value="P:methylation"/>
    <property type="evidence" value="ECO:0007669"/>
    <property type="project" value="UniProtKB-KW"/>
</dbReference>
<dbReference type="InterPro" id="IPR050600">
    <property type="entry name" value="SETD3_SETD6_MTase"/>
</dbReference>
<dbReference type="Pfam" id="PF00856">
    <property type="entry name" value="SET"/>
    <property type="match status" value="1"/>
</dbReference>
<feature type="domain" description="SET" evidence="5">
    <location>
        <begin position="34"/>
        <end position="278"/>
    </location>
</feature>
<proteinExistence type="predicted"/>
<dbReference type="Proteomes" id="UP001161757">
    <property type="component" value="Unassembled WGS sequence"/>
</dbReference>
<evidence type="ECO:0000313" key="6">
    <source>
        <dbReference type="EMBL" id="KAJ8990906.1"/>
    </source>
</evidence>
<keyword evidence="2" id="KW-0808">Transferase</keyword>
<dbReference type="InterPro" id="IPR015353">
    <property type="entry name" value="Rubisco_LSMT_subst-bd"/>
</dbReference>
<evidence type="ECO:0000313" key="7">
    <source>
        <dbReference type="Proteomes" id="UP001161757"/>
    </source>
</evidence>
<protein>
    <submittedName>
        <fullName evidence="6">Ribosomal lysine N-methyltransferase 4</fullName>
    </submittedName>
</protein>
<dbReference type="GO" id="GO:0016279">
    <property type="term" value="F:protein-lysine N-methyltransferase activity"/>
    <property type="evidence" value="ECO:0007669"/>
    <property type="project" value="UniProtKB-UniRule"/>
</dbReference>
<organism evidence="6 7">
    <name type="scientific">Exophiala dermatitidis</name>
    <name type="common">Black yeast-like fungus</name>
    <name type="synonym">Wangiella dermatitidis</name>
    <dbReference type="NCBI Taxonomy" id="5970"/>
    <lineage>
        <taxon>Eukaryota</taxon>
        <taxon>Fungi</taxon>
        <taxon>Dikarya</taxon>
        <taxon>Ascomycota</taxon>
        <taxon>Pezizomycotina</taxon>
        <taxon>Eurotiomycetes</taxon>
        <taxon>Chaetothyriomycetidae</taxon>
        <taxon>Chaetothyriales</taxon>
        <taxon>Herpotrichiellaceae</taxon>
        <taxon>Exophiala</taxon>
    </lineage>
</organism>
<evidence type="ECO:0000256" key="4">
    <source>
        <dbReference type="SAM" id="MobiDB-lite"/>
    </source>
</evidence>
<accession>A0AAN6ESP4</accession>
<comment type="caution">
    <text evidence="6">The sequence shown here is derived from an EMBL/GenBank/DDBJ whole genome shotgun (WGS) entry which is preliminary data.</text>
</comment>
<reference evidence="6" key="1">
    <citation type="submission" date="2023-01" db="EMBL/GenBank/DDBJ databases">
        <title>Exophiala dermititidis isolated from Cystic Fibrosis Patient.</title>
        <authorList>
            <person name="Kurbessoian T."/>
            <person name="Crocker A."/>
            <person name="Murante D."/>
            <person name="Hogan D.A."/>
            <person name="Stajich J.E."/>
        </authorList>
    </citation>
    <scope>NUCLEOTIDE SEQUENCE</scope>
    <source>
        <strain evidence="6">Ex8</strain>
    </source>
</reference>
<dbReference type="Gene3D" id="3.90.1410.10">
    <property type="entry name" value="set domain protein methyltransferase, domain 1"/>
    <property type="match status" value="1"/>
</dbReference>
<feature type="compositionally biased region" description="Acidic residues" evidence="4">
    <location>
        <begin position="204"/>
        <end position="229"/>
    </location>
</feature>
<dbReference type="InterPro" id="IPR044430">
    <property type="entry name" value="SETD6_SET"/>
</dbReference>
<dbReference type="InterPro" id="IPR046341">
    <property type="entry name" value="SET_dom_sf"/>
</dbReference>
<evidence type="ECO:0000256" key="1">
    <source>
        <dbReference type="ARBA" id="ARBA00022603"/>
    </source>
</evidence>
<dbReference type="GO" id="GO:0005634">
    <property type="term" value="C:nucleus"/>
    <property type="evidence" value="ECO:0007669"/>
    <property type="project" value="UniProtKB-SubCell"/>
</dbReference>
<gene>
    <name evidence="6" type="primary">RMS1</name>
    <name evidence="6" type="ORF">HRR80_004968</name>
</gene>
<dbReference type="InterPro" id="IPR001214">
    <property type="entry name" value="SET_dom"/>
</dbReference>
<dbReference type="InterPro" id="IPR036464">
    <property type="entry name" value="Rubisco_LSMT_subst-bd_sf"/>
</dbReference>
<dbReference type="CDD" id="cd19178">
    <property type="entry name" value="SET_SETD6"/>
    <property type="match status" value="1"/>
</dbReference>
<dbReference type="PROSITE" id="PS50280">
    <property type="entry name" value="SET"/>
    <property type="match status" value="1"/>
</dbReference>
<feature type="region of interest" description="Disordered" evidence="4">
    <location>
        <begin position="204"/>
        <end position="231"/>
    </location>
</feature>
<dbReference type="AlphaFoldDB" id="A0AAN6ESP4"/>
<dbReference type="SUPFAM" id="SSF81822">
    <property type="entry name" value="RuBisCo LSMT C-terminal, substrate-binding domain"/>
    <property type="match status" value="1"/>
</dbReference>
<dbReference type="Gene3D" id="3.90.1420.10">
    <property type="entry name" value="Rubisco LSMT, substrate-binding domain"/>
    <property type="match status" value="1"/>
</dbReference>
<feature type="region of interest" description="Disordered" evidence="4">
    <location>
        <begin position="467"/>
        <end position="495"/>
    </location>
</feature>
<dbReference type="FunFam" id="3.90.1410.10:FF:000007">
    <property type="entry name" value="Ribosomal lysine N-methyltransferase 4"/>
    <property type="match status" value="1"/>
</dbReference>
<evidence type="ECO:0000256" key="3">
    <source>
        <dbReference type="ARBA" id="ARBA00022691"/>
    </source>
</evidence>
<dbReference type="SUPFAM" id="SSF82199">
    <property type="entry name" value="SET domain"/>
    <property type="match status" value="1"/>
</dbReference>
<keyword evidence="1" id="KW-0489">Methyltransferase</keyword>